<dbReference type="Gene3D" id="2.130.10.10">
    <property type="entry name" value="YVTN repeat-like/Quinoprotein amine dehydrogenase"/>
    <property type="match status" value="2"/>
</dbReference>
<keyword evidence="3" id="KW-0677">Repeat</keyword>
<feature type="region of interest" description="Disordered" evidence="6">
    <location>
        <begin position="486"/>
        <end position="539"/>
    </location>
</feature>
<keyword evidence="2" id="KW-0853">WD repeat</keyword>
<dbReference type="SUPFAM" id="SSF47473">
    <property type="entry name" value="EF-hand"/>
    <property type="match status" value="1"/>
</dbReference>
<sequence length="1257" mass="136887">MSQGILTLESVHGYNKDIKNGVRSLTNENRKALVFASGHSAVIYDEDTGGQQLLQGHCNPISCLTVSRDRKWIFTGDVGRDSMIIVWNAETAVPVKNIFSPHPNGVIAMDLIADSTIIATLSAPFDVTSSSTSSQSPDTNDPAQHQQVSFTRDAFDAASFAGFDMSDIVTPTNTGGTGGNTYQEIKLWDWVNELDENMLITKSLIKTGDIQQQILFNETDQTELCTTGPRRVVYWRRSHKKGGADGNEEEEEEEDDEDDENSAGKVLNILRYHSPALNTKELHRNVGAFVQTVFFPHSSQSVTATVDGDFVLWDTPHYGDDQDISALDAVLGKNKAKSKAKAKSVTGVVRDTDRKVVKILRLHPKAASIIRVYDRFLLTGDIEGSVRFFDFQFRLMAWFEDINCGPISSLSTAQITSQGDSYEEMIASLVGNTTTASKGGRLGGTATRDSMGQSRQKDMDPRSVTLPDLIVGTTWGRIVSIPGSSFADDSKSQAAIREQKLKEQQASTGSSAQGKRGITKGGTASGTNANQGPSASGRGEILVRGQAGPLHGVAIHPHMPLAALASYSGTVTFYDFEKRKVVNERKFEKNPIHTVAFDPTGKYLAIGFRSGRLYVLQQDTSNASLSGAPISAEGSSAQNAESNMTNTSVNWVDVWQFKNSTDCVQRIVFSPDGYYMANSDRDRCVVLYRRRLEGEEMSADEQVLSEDGAWIYIGRNRCHRKQITGLEFALTSTGKYILFSIGADRRLVEFDVQGSSVLKGFLVQGAWQIEQTATPTACLYLPAARPPPEHMLKSANQGQGSKFGHGAPSGPVGGLQTIVGELAKKHAAEQAAAAALAAEAADPDLYKANGLPRSYGSIGPGDVILIANSEYKFKFLDAVTKKVRRVILAPSYGQPVSRFLTLNPHQTSQMQTQQQSSSQSIGIASPQNAPFLTEAAVQSNALSKKYIGYITPDRIVGMLKLPLDGNLFNTMGLIAHPGTVSDASFTNDGQTLLTVGGDDYTMFAWHFDPEAMETSCILQNQSINGSAVDTSVDDNEALSQYSQTQYAHQLEGGTGGQLHNEIINIFYYAQLRSQGEDTTIPRKITGLVPLTQVPNIVRAIGFFPTEKEVSDLINDLEWFGRERDGKVPTTVNLNEFMRVYVNHRPVKAPSQGDLDDAFRKLGAEPLTGVLSSNALLNALLTQGEPIPPEVLAECMNILTKKPMAEMRENMTAIDFAQEILGFSAEVEQDEEGYEDDETGADTGIAKDIDIIREEVGV</sequence>
<feature type="region of interest" description="Disordered" evidence="6">
    <location>
        <begin position="437"/>
        <end position="462"/>
    </location>
</feature>
<evidence type="ECO:0000313" key="8">
    <source>
        <dbReference type="Proteomes" id="UP000324800"/>
    </source>
</evidence>
<keyword evidence="7" id="KW-0969">Cilium</keyword>
<dbReference type="PANTHER" id="PTHR13720">
    <property type="entry name" value="WD-40 REPEAT PROTEIN"/>
    <property type="match status" value="1"/>
</dbReference>
<dbReference type="InterPro" id="IPR011047">
    <property type="entry name" value="Quinoprotein_ADH-like_sf"/>
</dbReference>
<evidence type="ECO:0000256" key="2">
    <source>
        <dbReference type="ARBA" id="ARBA00022574"/>
    </source>
</evidence>
<evidence type="ECO:0000256" key="1">
    <source>
        <dbReference type="ARBA" id="ARBA00004138"/>
    </source>
</evidence>
<gene>
    <name evidence="7" type="ORF">EZS28_009797</name>
</gene>
<dbReference type="SMART" id="SM00320">
    <property type="entry name" value="WD40"/>
    <property type="match status" value="8"/>
</dbReference>
<comment type="caution">
    <text evidence="7">The sequence shown here is derived from an EMBL/GenBank/DDBJ whole genome shotgun (WGS) entry which is preliminary data.</text>
</comment>
<feature type="compositionally biased region" description="Acidic residues" evidence="6">
    <location>
        <begin position="246"/>
        <end position="261"/>
    </location>
</feature>
<dbReference type="GO" id="GO:0031514">
    <property type="term" value="C:motile cilium"/>
    <property type="evidence" value="ECO:0007669"/>
    <property type="project" value="TreeGrafter"/>
</dbReference>
<keyword evidence="4" id="KW-0966">Cell projection</keyword>
<protein>
    <recommendedName>
        <fullName evidence="5">Cilia- and flagella-associated protein 251</fullName>
    </recommendedName>
</protein>
<dbReference type="AlphaFoldDB" id="A0A5J4WI73"/>
<evidence type="ECO:0000256" key="3">
    <source>
        <dbReference type="ARBA" id="ARBA00022737"/>
    </source>
</evidence>
<comment type="subcellular location">
    <subcellularLocation>
        <location evidence="1">Cell projection</location>
        <location evidence="1">Cilium</location>
    </subcellularLocation>
</comment>
<dbReference type="Proteomes" id="UP000324800">
    <property type="component" value="Unassembled WGS sequence"/>
</dbReference>
<name>A0A5J4WI73_9EUKA</name>
<dbReference type="SUPFAM" id="SSF50969">
    <property type="entry name" value="YVTN repeat-like/Quinoprotein amine dehydrogenase"/>
    <property type="match status" value="1"/>
</dbReference>
<dbReference type="InterPro" id="IPR011044">
    <property type="entry name" value="Quino_amine_DH_bsu"/>
</dbReference>
<dbReference type="InterPro" id="IPR011992">
    <property type="entry name" value="EF-hand-dom_pair"/>
</dbReference>
<dbReference type="OrthoDB" id="4899631at2759"/>
<evidence type="ECO:0000256" key="5">
    <source>
        <dbReference type="ARBA" id="ARBA00040994"/>
    </source>
</evidence>
<dbReference type="InterPro" id="IPR050630">
    <property type="entry name" value="WD_repeat_EMAP"/>
</dbReference>
<dbReference type="Pfam" id="PF00400">
    <property type="entry name" value="WD40"/>
    <property type="match status" value="1"/>
</dbReference>
<dbReference type="SUPFAM" id="SSF50998">
    <property type="entry name" value="Quinoprotein alcohol dehydrogenase-like"/>
    <property type="match status" value="1"/>
</dbReference>
<dbReference type="PANTHER" id="PTHR13720:SF13">
    <property type="entry name" value="CILIA- AND FLAGELLA-ASSOCIATED PROTEIN 251"/>
    <property type="match status" value="1"/>
</dbReference>
<evidence type="ECO:0000313" key="7">
    <source>
        <dbReference type="EMBL" id="KAA6394677.1"/>
    </source>
</evidence>
<accession>A0A5J4WI73</accession>
<feature type="region of interest" description="Disordered" evidence="6">
    <location>
        <begin position="239"/>
        <end position="262"/>
    </location>
</feature>
<feature type="compositionally biased region" description="Polar residues" evidence="6">
    <location>
        <begin position="525"/>
        <end position="534"/>
    </location>
</feature>
<dbReference type="EMBL" id="SNRW01001880">
    <property type="protein sequence ID" value="KAA6394677.1"/>
    <property type="molecule type" value="Genomic_DNA"/>
</dbReference>
<keyword evidence="7" id="KW-0282">Flagellum</keyword>
<dbReference type="InterPro" id="IPR015943">
    <property type="entry name" value="WD40/YVTN_repeat-like_dom_sf"/>
</dbReference>
<dbReference type="InterPro" id="IPR001680">
    <property type="entry name" value="WD40_rpt"/>
</dbReference>
<reference evidence="7 8" key="1">
    <citation type="submission" date="2019-03" db="EMBL/GenBank/DDBJ databases">
        <title>Single cell metagenomics reveals metabolic interactions within the superorganism composed of flagellate Streblomastix strix and complex community of Bacteroidetes bacteria on its surface.</title>
        <authorList>
            <person name="Treitli S.C."/>
            <person name="Kolisko M."/>
            <person name="Husnik F."/>
            <person name="Keeling P."/>
            <person name="Hampl V."/>
        </authorList>
    </citation>
    <scope>NUCLEOTIDE SEQUENCE [LARGE SCALE GENOMIC DNA]</scope>
    <source>
        <strain evidence="7">ST1C</strain>
    </source>
</reference>
<proteinExistence type="predicted"/>
<feature type="compositionally biased region" description="Polar residues" evidence="6">
    <location>
        <begin position="504"/>
        <end position="513"/>
    </location>
</feature>
<evidence type="ECO:0000256" key="6">
    <source>
        <dbReference type="SAM" id="MobiDB-lite"/>
    </source>
</evidence>
<evidence type="ECO:0000256" key="4">
    <source>
        <dbReference type="ARBA" id="ARBA00023273"/>
    </source>
</evidence>
<organism evidence="7 8">
    <name type="scientific">Streblomastix strix</name>
    <dbReference type="NCBI Taxonomy" id="222440"/>
    <lineage>
        <taxon>Eukaryota</taxon>
        <taxon>Metamonada</taxon>
        <taxon>Preaxostyla</taxon>
        <taxon>Oxymonadida</taxon>
        <taxon>Streblomastigidae</taxon>
        <taxon>Streblomastix</taxon>
    </lineage>
</organism>